<comment type="caution">
    <text evidence="2">The sequence shown here is derived from an EMBL/GenBank/DDBJ whole genome shotgun (WGS) entry which is preliminary data.</text>
</comment>
<gene>
    <name evidence="2" type="ORF">H0E82_15085</name>
</gene>
<dbReference type="PROSITE" id="PS51186">
    <property type="entry name" value="GNAT"/>
    <property type="match status" value="1"/>
</dbReference>
<name>A0A7Z0QSJ0_9GAMM</name>
<dbReference type="EMBL" id="JACCJZ010000020">
    <property type="protein sequence ID" value="NYZ64061.1"/>
    <property type="molecule type" value="Genomic_DNA"/>
</dbReference>
<organism evidence="2 3">
    <name type="scientific">Luteimonas deserti</name>
    <dbReference type="NCBI Taxonomy" id="2752306"/>
    <lineage>
        <taxon>Bacteria</taxon>
        <taxon>Pseudomonadati</taxon>
        <taxon>Pseudomonadota</taxon>
        <taxon>Gammaproteobacteria</taxon>
        <taxon>Lysobacterales</taxon>
        <taxon>Lysobacteraceae</taxon>
        <taxon>Luteimonas</taxon>
    </lineage>
</organism>
<dbReference type="RefSeq" id="WP_180546280.1">
    <property type="nucleotide sequence ID" value="NZ_JACCJZ010000020.1"/>
</dbReference>
<protein>
    <submittedName>
        <fullName evidence="2">GNAT family N-acetyltransferase</fullName>
    </submittedName>
</protein>
<evidence type="ECO:0000259" key="1">
    <source>
        <dbReference type="PROSITE" id="PS51186"/>
    </source>
</evidence>
<dbReference type="Proteomes" id="UP000589896">
    <property type="component" value="Unassembled WGS sequence"/>
</dbReference>
<dbReference type="Gene3D" id="3.40.630.30">
    <property type="match status" value="1"/>
</dbReference>
<accession>A0A7Z0QSJ0</accession>
<evidence type="ECO:0000313" key="2">
    <source>
        <dbReference type="EMBL" id="NYZ64061.1"/>
    </source>
</evidence>
<dbReference type="GO" id="GO:0016747">
    <property type="term" value="F:acyltransferase activity, transferring groups other than amino-acyl groups"/>
    <property type="evidence" value="ECO:0007669"/>
    <property type="project" value="InterPro"/>
</dbReference>
<proteinExistence type="predicted"/>
<dbReference type="Pfam" id="PF13302">
    <property type="entry name" value="Acetyltransf_3"/>
    <property type="match status" value="1"/>
</dbReference>
<dbReference type="InterPro" id="IPR000182">
    <property type="entry name" value="GNAT_dom"/>
</dbReference>
<dbReference type="SUPFAM" id="SSF55729">
    <property type="entry name" value="Acyl-CoA N-acyltransferases (Nat)"/>
    <property type="match status" value="1"/>
</dbReference>
<keyword evidence="2" id="KW-0808">Transferase</keyword>
<dbReference type="AlphaFoldDB" id="A0A7Z0QSJ0"/>
<feature type="domain" description="N-acetyltransferase" evidence="1">
    <location>
        <begin position="37"/>
        <end position="177"/>
    </location>
</feature>
<dbReference type="InterPro" id="IPR016181">
    <property type="entry name" value="Acyl_CoA_acyltransferase"/>
</dbReference>
<keyword evidence="3" id="KW-1185">Reference proteome</keyword>
<sequence length="187" mass="19657">MSGDGGRVDVSAVWPGAFTTTRLRATPLCEADGALFAALYGDAETMAQVGAPLDADAAGRALAAALRQMRSEPPRARYWRLDEGPHALGLLSLVVDAARTTAETGLLLGAGARARGIAREALTALLPYVLGTGGLDAVWTRHRTGHTAAEGLMQSLGFAPLDAEAGWIRWRMDRTRLQPLAATPVTV</sequence>
<reference evidence="2 3" key="1">
    <citation type="submission" date="2020-07" db="EMBL/GenBank/DDBJ databases">
        <title>isolation of Luteimonas sp. SJ-16.</title>
        <authorList>
            <person name="Huang X.-X."/>
            <person name="Xu L."/>
            <person name="Sun J.-Q."/>
        </authorList>
    </citation>
    <scope>NUCLEOTIDE SEQUENCE [LARGE SCALE GENOMIC DNA]</scope>
    <source>
        <strain evidence="2 3">SJ-16</strain>
    </source>
</reference>
<evidence type="ECO:0000313" key="3">
    <source>
        <dbReference type="Proteomes" id="UP000589896"/>
    </source>
</evidence>